<evidence type="ECO:0000256" key="1">
    <source>
        <dbReference type="ARBA" id="ARBA00009748"/>
    </source>
</evidence>
<accession>A0ABC8V4E4</accession>
<dbReference type="Gene3D" id="1.10.110.10">
    <property type="entry name" value="Plant lipid-transfer and hydrophobic proteins"/>
    <property type="match status" value="1"/>
</dbReference>
<comment type="caution">
    <text evidence="2">The sequence shown here is derived from an EMBL/GenBank/DDBJ whole genome shotgun (WGS) entry which is preliminary data.</text>
</comment>
<proteinExistence type="inferred from homology"/>
<sequence length="93" mass="10205">MKGMAKKPEDKRVASNCMKEAANRYPNFMDDAAQALPDKCGVKMDFPISRRIDCDGLPLMDIGAVNVRVGVVGLSNLVATTMMVELLELFNLN</sequence>
<organism evidence="2 3">
    <name type="scientific">Ilex paraguariensis</name>
    <name type="common">yerba mate</name>
    <dbReference type="NCBI Taxonomy" id="185542"/>
    <lineage>
        <taxon>Eukaryota</taxon>
        <taxon>Viridiplantae</taxon>
        <taxon>Streptophyta</taxon>
        <taxon>Embryophyta</taxon>
        <taxon>Tracheophyta</taxon>
        <taxon>Spermatophyta</taxon>
        <taxon>Magnoliopsida</taxon>
        <taxon>eudicotyledons</taxon>
        <taxon>Gunneridae</taxon>
        <taxon>Pentapetalae</taxon>
        <taxon>asterids</taxon>
        <taxon>campanulids</taxon>
        <taxon>Aquifoliales</taxon>
        <taxon>Aquifoliaceae</taxon>
        <taxon>Ilex</taxon>
    </lineage>
</organism>
<evidence type="ECO:0000313" key="2">
    <source>
        <dbReference type="EMBL" id="CAK9188237.1"/>
    </source>
</evidence>
<evidence type="ECO:0008006" key="4">
    <source>
        <dbReference type="Google" id="ProtNLM"/>
    </source>
</evidence>
<dbReference type="InterPro" id="IPR000528">
    <property type="entry name" value="Plant_nsLTP"/>
</dbReference>
<gene>
    <name evidence="2" type="ORF">ILEXP_LOCUS58891</name>
</gene>
<dbReference type="EMBL" id="CAUOFW020010379">
    <property type="protein sequence ID" value="CAK9188237.1"/>
    <property type="molecule type" value="Genomic_DNA"/>
</dbReference>
<name>A0ABC8V4E4_9AQUA</name>
<dbReference type="Proteomes" id="UP001642360">
    <property type="component" value="Unassembled WGS sequence"/>
</dbReference>
<evidence type="ECO:0000313" key="3">
    <source>
        <dbReference type="Proteomes" id="UP001642360"/>
    </source>
</evidence>
<dbReference type="PANTHER" id="PTHR33076">
    <property type="entry name" value="NON-SPECIFIC LIPID-TRANSFER PROTEIN 2-RELATED"/>
    <property type="match status" value="1"/>
</dbReference>
<dbReference type="InterPro" id="IPR036312">
    <property type="entry name" value="Bifun_inhib/LTP/seed_sf"/>
</dbReference>
<keyword evidence="3" id="KW-1185">Reference proteome</keyword>
<reference evidence="2 3" key="1">
    <citation type="submission" date="2024-02" db="EMBL/GenBank/DDBJ databases">
        <authorList>
            <person name="Vignale AGUSTIN F."/>
            <person name="Sosa J E."/>
            <person name="Modenutti C."/>
        </authorList>
    </citation>
    <scope>NUCLEOTIDE SEQUENCE [LARGE SCALE GENOMIC DNA]</scope>
</reference>
<dbReference type="SUPFAM" id="SSF47699">
    <property type="entry name" value="Bifunctional inhibitor/lipid-transfer protein/seed storage 2S albumin"/>
    <property type="match status" value="1"/>
</dbReference>
<dbReference type="AlphaFoldDB" id="A0ABC8V4E4"/>
<dbReference type="PROSITE" id="PS00597">
    <property type="entry name" value="PLANT_LTP"/>
    <property type="match status" value="1"/>
</dbReference>
<dbReference type="PRINTS" id="PR00382">
    <property type="entry name" value="LIPIDTRNSFER"/>
</dbReference>
<dbReference type="CDD" id="cd01960">
    <property type="entry name" value="nsLTP1"/>
    <property type="match status" value="1"/>
</dbReference>
<comment type="similarity">
    <text evidence="1">Belongs to the plant LTP family.</text>
</comment>
<protein>
    <recommendedName>
        <fullName evidence="4">Lipid transfer protein</fullName>
    </recommendedName>
</protein>